<protein>
    <submittedName>
        <fullName evidence="2">Uncharacterized protein</fullName>
    </submittedName>
</protein>
<keyword evidence="1" id="KW-0812">Transmembrane</keyword>
<evidence type="ECO:0000256" key="1">
    <source>
        <dbReference type="SAM" id="Phobius"/>
    </source>
</evidence>
<dbReference type="Proteomes" id="UP000072605">
    <property type="component" value="Unassembled WGS sequence"/>
</dbReference>
<accession>A0AAW3M945</accession>
<evidence type="ECO:0000313" key="2">
    <source>
        <dbReference type="EMBL" id="KTR25128.1"/>
    </source>
</evidence>
<dbReference type="AlphaFoldDB" id="A0AAW3M945"/>
<organism evidence="2 3">
    <name type="scientific">Exiguobacterium indicum</name>
    <dbReference type="NCBI Taxonomy" id="296995"/>
    <lineage>
        <taxon>Bacteria</taxon>
        <taxon>Bacillati</taxon>
        <taxon>Bacillota</taxon>
        <taxon>Bacilli</taxon>
        <taxon>Bacillales</taxon>
        <taxon>Bacillales Family XII. Incertae Sedis</taxon>
        <taxon>Exiguobacterium</taxon>
    </lineage>
</organism>
<feature type="transmembrane region" description="Helical" evidence="1">
    <location>
        <begin position="38"/>
        <end position="60"/>
    </location>
</feature>
<dbReference type="EMBL" id="LDQV01000047">
    <property type="protein sequence ID" value="KTR25128.1"/>
    <property type="molecule type" value="Genomic_DNA"/>
</dbReference>
<evidence type="ECO:0000313" key="3">
    <source>
        <dbReference type="Proteomes" id="UP000072605"/>
    </source>
</evidence>
<sequence length="122" mass="13766">MLRKVLLVFLTMCSAVALLFIASKNAVGDHVISLEEPVAFRISVIMTIVLFLPPLILSFFNHPLINIINVVYQSFIVLTFIGLMPIGFMIQNGMTTTLFSFIGMTLSVFSIWSIYKYRSPRT</sequence>
<reference evidence="2 3" key="1">
    <citation type="journal article" date="2016" name="Front. Microbiol.">
        <title>Genomic Resource of Rice Seed Associated Bacteria.</title>
        <authorList>
            <person name="Midha S."/>
            <person name="Bansal K."/>
            <person name="Sharma S."/>
            <person name="Kumar N."/>
            <person name="Patil P.P."/>
            <person name="Chaudhry V."/>
            <person name="Patil P.B."/>
        </authorList>
    </citation>
    <scope>NUCLEOTIDE SEQUENCE [LARGE SCALE GENOMIC DNA]</scope>
    <source>
        <strain evidence="2 3">RSA11</strain>
    </source>
</reference>
<name>A0AAW3M945_9BACL</name>
<proteinExistence type="predicted"/>
<keyword evidence="1" id="KW-0472">Membrane</keyword>
<gene>
    <name evidence="2" type="ORF">RSA11_15980</name>
</gene>
<dbReference type="RefSeq" id="WP_058714090.1">
    <property type="nucleotide sequence ID" value="NZ_LDQV01000047.1"/>
</dbReference>
<keyword evidence="1" id="KW-1133">Transmembrane helix</keyword>
<comment type="caution">
    <text evidence="2">The sequence shown here is derived from an EMBL/GenBank/DDBJ whole genome shotgun (WGS) entry which is preliminary data.</text>
</comment>
<feature type="transmembrane region" description="Helical" evidence="1">
    <location>
        <begin position="67"/>
        <end position="90"/>
    </location>
</feature>
<feature type="transmembrane region" description="Helical" evidence="1">
    <location>
        <begin position="96"/>
        <end position="115"/>
    </location>
</feature>